<keyword evidence="2" id="KW-0732">Signal</keyword>
<dbReference type="Proteomes" id="UP001500454">
    <property type="component" value="Unassembled WGS sequence"/>
</dbReference>
<dbReference type="RefSeq" id="WP_345227101.1">
    <property type="nucleotide sequence ID" value="NZ_BAABHA010000015.1"/>
</dbReference>
<feature type="compositionally biased region" description="Basic and acidic residues" evidence="1">
    <location>
        <begin position="99"/>
        <end position="131"/>
    </location>
</feature>
<dbReference type="PROSITE" id="PS51257">
    <property type="entry name" value="PROKAR_LIPOPROTEIN"/>
    <property type="match status" value="1"/>
</dbReference>
<feature type="region of interest" description="Disordered" evidence="1">
    <location>
        <begin position="77"/>
        <end position="131"/>
    </location>
</feature>
<evidence type="ECO:0000313" key="3">
    <source>
        <dbReference type="EMBL" id="GAA4391116.1"/>
    </source>
</evidence>
<name>A0ABP8JHZ9_9BACT</name>
<accession>A0ABP8JHZ9</accession>
<organism evidence="3 4">
    <name type="scientific">Hymenobacter koreensis</name>
    <dbReference type="NCBI Taxonomy" id="1084523"/>
    <lineage>
        <taxon>Bacteria</taxon>
        <taxon>Pseudomonadati</taxon>
        <taxon>Bacteroidota</taxon>
        <taxon>Cytophagia</taxon>
        <taxon>Cytophagales</taxon>
        <taxon>Hymenobacteraceae</taxon>
        <taxon>Hymenobacter</taxon>
    </lineage>
</organism>
<gene>
    <name evidence="3" type="ORF">GCM10023186_40080</name>
</gene>
<evidence type="ECO:0000256" key="2">
    <source>
        <dbReference type="SAM" id="SignalP"/>
    </source>
</evidence>
<feature type="compositionally biased region" description="Basic and acidic residues" evidence="1">
    <location>
        <begin position="26"/>
        <end position="35"/>
    </location>
</feature>
<feature type="region of interest" description="Disordered" evidence="1">
    <location>
        <begin position="23"/>
        <end position="49"/>
    </location>
</feature>
<reference evidence="4" key="1">
    <citation type="journal article" date="2019" name="Int. J. Syst. Evol. Microbiol.">
        <title>The Global Catalogue of Microorganisms (GCM) 10K type strain sequencing project: providing services to taxonomists for standard genome sequencing and annotation.</title>
        <authorList>
            <consortium name="The Broad Institute Genomics Platform"/>
            <consortium name="The Broad Institute Genome Sequencing Center for Infectious Disease"/>
            <person name="Wu L."/>
            <person name="Ma J."/>
        </authorList>
    </citation>
    <scope>NUCLEOTIDE SEQUENCE [LARGE SCALE GENOMIC DNA]</scope>
    <source>
        <strain evidence="4">JCM 17924</strain>
    </source>
</reference>
<sequence length="131" mass="13525">MTSKNLVSGLAAVALLALASCSSEPSDWRADRKVSVDMVPPGGRTTDNFDLATDAASQHKGGAVAEPISSHMDVEQTMAPAAGQPDKPSAGGAMSADAVKAEGSKQGESATKVETETHHDLNEGHREQNKN</sequence>
<evidence type="ECO:0008006" key="5">
    <source>
        <dbReference type="Google" id="ProtNLM"/>
    </source>
</evidence>
<feature type="chain" id="PRO_5046965780" description="Lipoprotein" evidence="2">
    <location>
        <begin position="20"/>
        <end position="131"/>
    </location>
</feature>
<protein>
    <recommendedName>
        <fullName evidence="5">Lipoprotein</fullName>
    </recommendedName>
</protein>
<evidence type="ECO:0000256" key="1">
    <source>
        <dbReference type="SAM" id="MobiDB-lite"/>
    </source>
</evidence>
<proteinExistence type="predicted"/>
<evidence type="ECO:0000313" key="4">
    <source>
        <dbReference type="Proteomes" id="UP001500454"/>
    </source>
</evidence>
<comment type="caution">
    <text evidence="3">The sequence shown here is derived from an EMBL/GenBank/DDBJ whole genome shotgun (WGS) entry which is preliminary data.</text>
</comment>
<dbReference type="EMBL" id="BAABHA010000015">
    <property type="protein sequence ID" value="GAA4391116.1"/>
    <property type="molecule type" value="Genomic_DNA"/>
</dbReference>
<keyword evidence="4" id="KW-1185">Reference proteome</keyword>
<feature type="signal peptide" evidence="2">
    <location>
        <begin position="1"/>
        <end position="19"/>
    </location>
</feature>